<name>A0A7J8HHD3_MOLMO</name>
<reference evidence="2 3" key="1">
    <citation type="journal article" date="2020" name="Nature">
        <title>Six reference-quality genomes reveal evolution of bat adaptations.</title>
        <authorList>
            <person name="Jebb D."/>
            <person name="Huang Z."/>
            <person name="Pippel M."/>
            <person name="Hughes G.M."/>
            <person name="Lavrichenko K."/>
            <person name="Devanna P."/>
            <person name="Winkler S."/>
            <person name="Jermiin L.S."/>
            <person name="Skirmuntt E.C."/>
            <person name="Katzourakis A."/>
            <person name="Burkitt-Gray L."/>
            <person name="Ray D.A."/>
            <person name="Sullivan K.A.M."/>
            <person name="Roscito J.G."/>
            <person name="Kirilenko B.M."/>
            <person name="Davalos L.M."/>
            <person name="Corthals A.P."/>
            <person name="Power M.L."/>
            <person name="Jones G."/>
            <person name="Ransome R.D."/>
            <person name="Dechmann D.K.N."/>
            <person name="Locatelli A.G."/>
            <person name="Puechmaille S.J."/>
            <person name="Fedrigo O."/>
            <person name="Jarvis E.D."/>
            <person name="Hiller M."/>
            <person name="Vernes S.C."/>
            <person name="Myers E.W."/>
            <person name="Teeling E.C."/>
        </authorList>
    </citation>
    <scope>NUCLEOTIDE SEQUENCE [LARGE SCALE GENOMIC DNA]</scope>
    <source>
        <strain evidence="2">MMolMol1</strain>
        <tissue evidence="2">Muscle</tissue>
    </source>
</reference>
<dbReference type="EMBL" id="JACASF010000006">
    <property type="protein sequence ID" value="KAF6471686.1"/>
    <property type="molecule type" value="Genomic_DNA"/>
</dbReference>
<keyword evidence="3" id="KW-1185">Reference proteome</keyword>
<feature type="region of interest" description="Disordered" evidence="1">
    <location>
        <begin position="1"/>
        <end position="21"/>
    </location>
</feature>
<protein>
    <submittedName>
        <fullName evidence="2">Uncharacterized protein</fullName>
    </submittedName>
</protein>
<feature type="region of interest" description="Disordered" evidence="1">
    <location>
        <begin position="87"/>
        <end position="113"/>
    </location>
</feature>
<organism evidence="2 3">
    <name type="scientific">Molossus molossus</name>
    <name type="common">Pallas' mastiff bat</name>
    <name type="synonym">Vespertilio molossus</name>
    <dbReference type="NCBI Taxonomy" id="27622"/>
    <lineage>
        <taxon>Eukaryota</taxon>
        <taxon>Metazoa</taxon>
        <taxon>Chordata</taxon>
        <taxon>Craniata</taxon>
        <taxon>Vertebrata</taxon>
        <taxon>Euteleostomi</taxon>
        <taxon>Mammalia</taxon>
        <taxon>Eutheria</taxon>
        <taxon>Laurasiatheria</taxon>
        <taxon>Chiroptera</taxon>
        <taxon>Yangochiroptera</taxon>
        <taxon>Molossidae</taxon>
        <taxon>Molossus</taxon>
    </lineage>
</organism>
<proteinExistence type="predicted"/>
<dbReference type="AlphaFoldDB" id="A0A7J8HHD3"/>
<gene>
    <name evidence="2" type="ORF">HJG59_011054</name>
</gene>
<evidence type="ECO:0000313" key="3">
    <source>
        <dbReference type="Proteomes" id="UP000550707"/>
    </source>
</evidence>
<sequence>MMAMQRFLPIPMMDGSSSPRESCENLVPSSLHLSQTVRKRLEPISPLTDSRKKLQKPFNFQKLMDAHSLEKRMSGYHSKHGTVCELSNPEKADALPTPGRTEGHQRSHVNGGKMSSTVHQHLCLDTITN</sequence>
<dbReference type="InParanoid" id="A0A7J8HHD3"/>
<accession>A0A7J8HHD3</accession>
<evidence type="ECO:0000313" key="2">
    <source>
        <dbReference type="EMBL" id="KAF6471686.1"/>
    </source>
</evidence>
<dbReference type="Proteomes" id="UP000550707">
    <property type="component" value="Unassembled WGS sequence"/>
</dbReference>
<evidence type="ECO:0000256" key="1">
    <source>
        <dbReference type="SAM" id="MobiDB-lite"/>
    </source>
</evidence>
<comment type="caution">
    <text evidence="2">The sequence shown here is derived from an EMBL/GenBank/DDBJ whole genome shotgun (WGS) entry which is preliminary data.</text>
</comment>